<evidence type="ECO:0000256" key="3">
    <source>
        <dbReference type="ARBA" id="ARBA00006206"/>
    </source>
</evidence>
<keyword evidence="5" id="KW-0106">Calcium</keyword>
<evidence type="ECO:0000256" key="4">
    <source>
        <dbReference type="ARBA" id="ARBA00011245"/>
    </source>
</evidence>
<keyword evidence="7 8" id="KW-0119">Carbohydrate metabolism</keyword>
<comment type="subunit">
    <text evidence="4">Monomer.</text>
</comment>
<dbReference type="InterPro" id="IPR047215">
    <property type="entry name" value="Galactose_mutarotase-like"/>
</dbReference>
<keyword evidence="10" id="KW-1185">Reference proteome</keyword>
<dbReference type="NCBIfam" id="NF008277">
    <property type="entry name" value="PRK11055.1"/>
    <property type="match status" value="1"/>
</dbReference>
<dbReference type="SUPFAM" id="SSF74650">
    <property type="entry name" value="Galactose mutarotase-like"/>
    <property type="match status" value="1"/>
</dbReference>
<dbReference type="InterPro" id="IPR015443">
    <property type="entry name" value="Aldose_1-epimerase"/>
</dbReference>
<evidence type="ECO:0000256" key="8">
    <source>
        <dbReference type="PIRNR" id="PIRNR005096"/>
    </source>
</evidence>
<dbReference type="PANTHER" id="PTHR10091">
    <property type="entry name" value="ALDOSE-1-EPIMERASE"/>
    <property type="match status" value="1"/>
</dbReference>
<evidence type="ECO:0000256" key="6">
    <source>
        <dbReference type="ARBA" id="ARBA00023235"/>
    </source>
</evidence>
<dbReference type="InterPro" id="IPR014718">
    <property type="entry name" value="GH-type_carb-bd"/>
</dbReference>
<dbReference type="InterPro" id="IPR011013">
    <property type="entry name" value="Gal_mutarotase_sf_dom"/>
</dbReference>
<evidence type="ECO:0000256" key="5">
    <source>
        <dbReference type="ARBA" id="ARBA00022837"/>
    </source>
</evidence>
<evidence type="ECO:0000313" key="10">
    <source>
        <dbReference type="Proteomes" id="UP000664317"/>
    </source>
</evidence>
<reference evidence="9 10" key="1">
    <citation type="submission" date="2021-03" db="EMBL/GenBank/DDBJ databases">
        <title>novel species isolated from a fishpond in China.</title>
        <authorList>
            <person name="Lu H."/>
            <person name="Cai Z."/>
        </authorList>
    </citation>
    <scope>NUCLEOTIDE SEQUENCE [LARGE SCALE GENOMIC DNA]</scope>
    <source>
        <strain evidence="9 10">H41</strain>
    </source>
</reference>
<evidence type="ECO:0000256" key="7">
    <source>
        <dbReference type="ARBA" id="ARBA00023277"/>
    </source>
</evidence>
<sequence length="347" mass="37969">MKTTRSDFGQVEGSPIGLFTLCNSNGMEVKVMDYGATITSIQVPDRSGRLLEVACGFDSLEGYFSKNYRANAPYFGCTVGRYCSHIKDGHFTLNGRRYDLAKNAGGNNLHGGEVGFDKRVWIGSIPNPEAAEVLMTLESRDMEEGFPGNVSVNVTFSLSVDNTLSIRYEAKSDAETPLALTNHTYFNLSGFSSNILGHSARIAASRRLVMDKTGAVTGAVIDLECQPDNLWDCKVIGEAQQAIGDGFEHYYVFDKPAFQMAEVAEFGCAETGIGLKVATDELGMLFYTGKYTSDSLMRENGLQYGKFRGFCCETHRFPNGPNLPNSPGTILKPGHVFRSATTFSFTR</sequence>
<comment type="similarity">
    <text evidence="3 8">Belongs to the aldose epimerase family.</text>
</comment>
<comment type="pathway">
    <text evidence="2 8">Carbohydrate metabolism; hexose metabolism.</text>
</comment>
<dbReference type="RefSeq" id="WP_206580150.1">
    <property type="nucleotide sequence ID" value="NZ_JAFKCT010000012.1"/>
</dbReference>
<name>A0ABS3C8M1_9BACT</name>
<evidence type="ECO:0000313" key="9">
    <source>
        <dbReference type="EMBL" id="MBN7813378.1"/>
    </source>
</evidence>
<keyword evidence="6 8" id="KW-0413">Isomerase</keyword>
<comment type="catalytic activity">
    <reaction evidence="8">
        <text>alpha-D-glucose = beta-D-glucose</text>
        <dbReference type="Rhea" id="RHEA:10264"/>
        <dbReference type="ChEBI" id="CHEBI:15903"/>
        <dbReference type="ChEBI" id="CHEBI:17925"/>
        <dbReference type="EC" id="5.1.3.3"/>
    </reaction>
</comment>
<dbReference type="EMBL" id="JAFKCT010000012">
    <property type="protein sequence ID" value="MBN7813378.1"/>
    <property type="molecule type" value="Genomic_DNA"/>
</dbReference>
<proteinExistence type="inferred from homology"/>
<dbReference type="Gene3D" id="2.70.98.10">
    <property type="match status" value="1"/>
</dbReference>
<evidence type="ECO:0000256" key="2">
    <source>
        <dbReference type="ARBA" id="ARBA00005028"/>
    </source>
</evidence>
<dbReference type="PANTHER" id="PTHR10091:SF0">
    <property type="entry name" value="GALACTOSE MUTAROTASE"/>
    <property type="match status" value="1"/>
</dbReference>
<dbReference type="EC" id="5.1.3.3" evidence="8"/>
<organism evidence="9 10">
    <name type="scientific">Algoriphagus oliviformis</name>
    <dbReference type="NCBI Taxonomy" id="2811231"/>
    <lineage>
        <taxon>Bacteria</taxon>
        <taxon>Pseudomonadati</taxon>
        <taxon>Bacteroidota</taxon>
        <taxon>Cytophagia</taxon>
        <taxon>Cytophagales</taxon>
        <taxon>Cyclobacteriaceae</taxon>
        <taxon>Algoriphagus</taxon>
    </lineage>
</organism>
<protein>
    <recommendedName>
        <fullName evidence="8">Aldose 1-epimerase</fullName>
        <ecNumber evidence="8">5.1.3.3</ecNumber>
    </recommendedName>
</protein>
<dbReference type="Pfam" id="PF01263">
    <property type="entry name" value="Aldose_epim"/>
    <property type="match status" value="1"/>
</dbReference>
<dbReference type="CDD" id="cd09019">
    <property type="entry name" value="galactose_mutarotase_like"/>
    <property type="match status" value="1"/>
</dbReference>
<dbReference type="InterPro" id="IPR008183">
    <property type="entry name" value="Aldose_1/G6P_1-epimerase"/>
</dbReference>
<comment type="caution">
    <text evidence="9">The sequence shown here is derived from an EMBL/GenBank/DDBJ whole genome shotgun (WGS) entry which is preliminary data.</text>
</comment>
<dbReference type="Proteomes" id="UP000664317">
    <property type="component" value="Unassembled WGS sequence"/>
</dbReference>
<gene>
    <name evidence="9" type="ORF">J0A68_20655</name>
</gene>
<comment type="cofactor">
    <cofactor evidence="1">
        <name>Ca(2+)</name>
        <dbReference type="ChEBI" id="CHEBI:29108"/>
    </cofactor>
</comment>
<dbReference type="PIRSF" id="PIRSF005096">
    <property type="entry name" value="GALM"/>
    <property type="match status" value="1"/>
</dbReference>
<accession>A0ABS3C8M1</accession>
<evidence type="ECO:0000256" key="1">
    <source>
        <dbReference type="ARBA" id="ARBA00001913"/>
    </source>
</evidence>